<protein>
    <submittedName>
        <fullName evidence="3">Uncharacterized protein</fullName>
    </submittedName>
</protein>
<accession>A0A0H1B5H8</accession>
<feature type="region of interest" description="Disordered" evidence="1">
    <location>
        <begin position="57"/>
        <end position="84"/>
    </location>
</feature>
<sequence length="286" mass="31881">MTATNIDQRSRLEPRPLPLDPPVTRRRTANMSPLSLYNFITSLLIALVPLGSAIPAPERPLSIPGPPAEPRPRPGDGSGRYNSDGFCGPNDYRVHATLQAGVAYFSLRGRYQAARAMNHYLAESGEDLSVNVDLMMEDTPAFMQEAHQLAGKMAKDKIESTVGPWTQMDFRSGWTIWNAWNDAKKEPHSYDWYYALGEYSYAVAGVVSQQEGGGKNLKYKVHVFDRYNWDSSNKSNTFGWGAVSLSHAEIGHLHQCGSAREYKIRGSSKTYTVNNYDPNKPLPPPK</sequence>
<evidence type="ECO:0000256" key="2">
    <source>
        <dbReference type="SAM" id="Phobius"/>
    </source>
</evidence>
<feature type="region of interest" description="Disordered" evidence="1">
    <location>
        <begin position="1"/>
        <end position="26"/>
    </location>
</feature>
<reference evidence="4" key="1">
    <citation type="journal article" date="2015" name="PLoS Genet.">
        <title>The dynamic genome and transcriptome of the human fungal pathogen Blastomyces and close relative Emmonsia.</title>
        <authorList>
            <person name="Munoz J.F."/>
            <person name="Gauthier G.M."/>
            <person name="Desjardins C.A."/>
            <person name="Gallo J.E."/>
            <person name="Holder J."/>
            <person name="Sullivan T.D."/>
            <person name="Marty A.J."/>
            <person name="Carmen J.C."/>
            <person name="Chen Z."/>
            <person name="Ding L."/>
            <person name="Gujja S."/>
            <person name="Magrini V."/>
            <person name="Misas E."/>
            <person name="Mitreva M."/>
            <person name="Priest M."/>
            <person name="Saif S."/>
            <person name="Whiston E.A."/>
            <person name="Young S."/>
            <person name="Zeng Q."/>
            <person name="Goldman W.E."/>
            <person name="Mardis E.R."/>
            <person name="Taylor J.W."/>
            <person name="McEwen J.G."/>
            <person name="Clay O.K."/>
            <person name="Klein B.S."/>
            <person name="Cuomo C.A."/>
        </authorList>
    </citation>
    <scope>NUCLEOTIDE SEQUENCE [LARGE SCALE GENOMIC DNA]</scope>
    <source>
        <strain evidence="4">UAMH 139</strain>
    </source>
</reference>
<keyword evidence="4" id="KW-1185">Reference proteome</keyword>
<dbReference type="Proteomes" id="UP000053573">
    <property type="component" value="Unassembled WGS sequence"/>
</dbReference>
<evidence type="ECO:0000256" key="1">
    <source>
        <dbReference type="SAM" id="MobiDB-lite"/>
    </source>
</evidence>
<gene>
    <name evidence="3" type="ORF">EMPG_17846</name>
</gene>
<dbReference type="OrthoDB" id="4183412at2759"/>
<evidence type="ECO:0000313" key="4">
    <source>
        <dbReference type="Proteomes" id="UP000053573"/>
    </source>
</evidence>
<keyword evidence="2" id="KW-1133">Transmembrane helix</keyword>
<keyword evidence="2" id="KW-0472">Membrane</keyword>
<dbReference type="AlphaFoldDB" id="A0A0H1B5H8"/>
<feature type="transmembrane region" description="Helical" evidence="2">
    <location>
        <begin position="34"/>
        <end position="54"/>
    </location>
</feature>
<comment type="caution">
    <text evidence="3">The sequence shown here is derived from an EMBL/GenBank/DDBJ whole genome shotgun (WGS) entry which is preliminary data.</text>
</comment>
<proteinExistence type="predicted"/>
<name>A0A0H1B5H8_9EURO</name>
<organism evidence="3 4">
    <name type="scientific">Blastomyces silverae</name>
    <dbReference type="NCBI Taxonomy" id="2060906"/>
    <lineage>
        <taxon>Eukaryota</taxon>
        <taxon>Fungi</taxon>
        <taxon>Dikarya</taxon>
        <taxon>Ascomycota</taxon>
        <taxon>Pezizomycotina</taxon>
        <taxon>Eurotiomycetes</taxon>
        <taxon>Eurotiomycetidae</taxon>
        <taxon>Onygenales</taxon>
        <taxon>Ajellomycetaceae</taxon>
        <taxon>Blastomyces</taxon>
    </lineage>
</organism>
<evidence type="ECO:0000313" key="3">
    <source>
        <dbReference type="EMBL" id="KLJ06660.1"/>
    </source>
</evidence>
<keyword evidence="2" id="KW-0812">Transmembrane</keyword>
<dbReference type="EMBL" id="LDEV01002998">
    <property type="protein sequence ID" value="KLJ06660.1"/>
    <property type="molecule type" value="Genomic_DNA"/>
</dbReference>